<evidence type="ECO:0000313" key="3">
    <source>
        <dbReference type="Proteomes" id="UP000288716"/>
    </source>
</evidence>
<reference evidence="2 3" key="1">
    <citation type="journal article" date="2018" name="Gigascience">
        <title>Genomes of trombidid mites reveal novel predicted allergens and laterally-transferred genes associated with secondary metabolism.</title>
        <authorList>
            <person name="Dong X."/>
            <person name="Chaisiri K."/>
            <person name="Xia D."/>
            <person name="Armstrong S.D."/>
            <person name="Fang Y."/>
            <person name="Donnelly M.J."/>
            <person name="Kadowaki T."/>
            <person name="McGarry J.W."/>
            <person name="Darby A.C."/>
            <person name="Makepeace B.L."/>
        </authorList>
    </citation>
    <scope>NUCLEOTIDE SEQUENCE [LARGE SCALE GENOMIC DNA]</scope>
    <source>
        <strain evidence="2">UoL-UT</strain>
    </source>
</reference>
<dbReference type="OrthoDB" id="6514891at2759"/>
<dbReference type="InterPro" id="IPR001584">
    <property type="entry name" value="Integrase_cat-core"/>
</dbReference>
<dbReference type="Proteomes" id="UP000288716">
    <property type="component" value="Unassembled WGS sequence"/>
</dbReference>
<sequence length="230" mass="26003">MWAKAIAKNDAATAVSFMQEIFDKHGNAKQVLTDNGKNFTSISIEYFVTHRGIKHLFTTAYHSQANGLNEKANGTLVQKVKLNLLAAGKWSSSVADTCHHYNNTVHSVTGYTPSLVFNGCDSHNSQSKSTTEMETIRADVTKSDKFKQRKKIEFNKHRHTLLCFINSLVNRRIPDNLSSRNKLSASFDGPYRILAQTSPVNFDIKNETTGNILKVHVSQIEPYFERRFYT</sequence>
<keyword evidence="3" id="KW-1185">Reference proteome</keyword>
<name>A0A443S3H8_9ACAR</name>
<comment type="caution">
    <text evidence="2">The sequence shown here is derived from an EMBL/GenBank/DDBJ whole genome shotgun (WGS) entry which is preliminary data.</text>
</comment>
<dbReference type="InterPro" id="IPR012337">
    <property type="entry name" value="RNaseH-like_sf"/>
</dbReference>
<dbReference type="PANTHER" id="PTHR37984">
    <property type="entry name" value="PROTEIN CBG26694"/>
    <property type="match status" value="1"/>
</dbReference>
<evidence type="ECO:0000313" key="2">
    <source>
        <dbReference type="EMBL" id="RWS22077.1"/>
    </source>
</evidence>
<organism evidence="2 3">
    <name type="scientific">Leptotrombidium deliense</name>
    <dbReference type="NCBI Taxonomy" id="299467"/>
    <lineage>
        <taxon>Eukaryota</taxon>
        <taxon>Metazoa</taxon>
        <taxon>Ecdysozoa</taxon>
        <taxon>Arthropoda</taxon>
        <taxon>Chelicerata</taxon>
        <taxon>Arachnida</taxon>
        <taxon>Acari</taxon>
        <taxon>Acariformes</taxon>
        <taxon>Trombidiformes</taxon>
        <taxon>Prostigmata</taxon>
        <taxon>Anystina</taxon>
        <taxon>Parasitengona</taxon>
        <taxon>Trombiculoidea</taxon>
        <taxon>Trombiculidae</taxon>
        <taxon>Leptotrombidium</taxon>
    </lineage>
</organism>
<evidence type="ECO:0000259" key="1">
    <source>
        <dbReference type="PROSITE" id="PS50994"/>
    </source>
</evidence>
<dbReference type="InterPro" id="IPR050951">
    <property type="entry name" value="Retrovirus_Pol_polyprotein"/>
</dbReference>
<dbReference type="STRING" id="299467.A0A443S3H8"/>
<dbReference type="VEuPathDB" id="VectorBase:LDEU009963"/>
<dbReference type="AlphaFoldDB" id="A0A443S3H8"/>
<dbReference type="PANTHER" id="PTHR37984:SF5">
    <property type="entry name" value="PROTEIN NYNRIN-LIKE"/>
    <property type="match status" value="1"/>
</dbReference>
<gene>
    <name evidence="2" type="ORF">B4U80_14904</name>
</gene>
<feature type="domain" description="Integrase catalytic" evidence="1">
    <location>
        <begin position="1"/>
        <end position="121"/>
    </location>
</feature>
<dbReference type="SUPFAM" id="SSF53098">
    <property type="entry name" value="Ribonuclease H-like"/>
    <property type="match status" value="1"/>
</dbReference>
<dbReference type="GO" id="GO:0003676">
    <property type="term" value="F:nucleic acid binding"/>
    <property type="evidence" value="ECO:0007669"/>
    <property type="project" value="InterPro"/>
</dbReference>
<protein>
    <submittedName>
        <fullName evidence="2">Retrovirus-related Pol polyprotein from transposon-like protein</fullName>
    </submittedName>
</protein>
<dbReference type="InterPro" id="IPR036397">
    <property type="entry name" value="RNaseH_sf"/>
</dbReference>
<dbReference type="PROSITE" id="PS50994">
    <property type="entry name" value="INTEGRASE"/>
    <property type="match status" value="1"/>
</dbReference>
<dbReference type="GO" id="GO:0015074">
    <property type="term" value="P:DNA integration"/>
    <property type="evidence" value="ECO:0007669"/>
    <property type="project" value="InterPro"/>
</dbReference>
<dbReference type="EMBL" id="NCKV01009893">
    <property type="protein sequence ID" value="RWS22077.1"/>
    <property type="molecule type" value="Genomic_DNA"/>
</dbReference>
<accession>A0A443S3H8</accession>
<dbReference type="Gene3D" id="3.30.420.10">
    <property type="entry name" value="Ribonuclease H-like superfamily/Ribonuclease H"/>
    <property type="match status" value="1"/>
</dbReference>
<proteinExistence type="predicted"/>